<feature type="transmembrane region" description="Helical" evidence="5">
    <location>
        <begin position="446"/>
        <end position="466"/>
    </location>
</feature>
<dbReference type="GO" id="GO:0022857">
    <property type="term" value="F:transmembrane transporter activity"/>
    <property type="evidence" value="ECO:0007669"/>
    <property type="project" value="InterPro"/>
</dbReference>
<feature type="transmembrane region" description="Helical" evidence="5">
    <location>
        <begin position="127"/>
        <end position="149"/>
    </location>
</feature>
<keyword evidence="4 5" id="KW-0472">Membrane</keyword>
<keyword evidence="3 5" id="KW-1133">Transmembrane helix</keyword>
<dbReference type="AlphaFoldDB" id="A0A6J7I4N1"/>
<dbReference type="Pfam" id="PF13520">
    <property type="entry name" value="AA_permease_2"/>
    <property type="match status" value="1"/>
</dbReference>
<dbReference type="Gene3D" id="1.20.1740.10">
    <property type="entry name" value="Amino acid/polyamine transporter I"/>
    <property type="match status" value="1"/>
</dbReference>
<dbReference type="GO" id="GO:0016020">
    <property type="term" value="C:membrane"/>
    <property type="evidence" value="ECO:0007669"/>
    <property type="project" value="UniProtKB-SubCell"/>
</dbReference>
<evidence type="ECO:0000256" key="3">
    <source>
        <dbReference type="ARBA" id="ARBA00022989"/>
    </source>
</evidence>
<dbReference type="EMBL" id="CAFBMZ010000037">
    <property type="protein sequence ID" value="CAB4925775.1"/>
    <property type="molecule type" value="Genomic_DNA"/>
</dbReference>
<feature type="transmembrane region" description="Helical" evidence="5">
    <location>
        <begin position="155"/>
        <end position="182"/>
    </location>
</feature>
<feature type="transmembrane region" description="Helical" evidence="5">
    <location>
        <begin position="412"/>
        <end position="434"/>
    </location>
</feature>
<feature type="transmembrane region" description="Helical" evidence="5">
    <location>
        <begin position="286"/>
        <end position="304"/>
    </location>
</feature>
<evidence type="ECO:0000313" key="6">
    <source>
        <dbReference type="EMBL" id="CAB4925775.1"/>
    </source>
</evidence>
<organism evidence="6">
    <name type="scientific">freshwater metagenome</name>
    <dbReference type="NCBI Taxonomy" id="449393"/>
    <lineage>
        <taxon>unclassified sequences</taxon>
        <taxon>metagenomes</taxon>
        <taxon>ecological metagenomes</taxon>
    </lineage>
</organism>
<feature type="transmembrane region" description="Helical" evidence="5">
    <location>
        <begin position="472"/>
        <end position="489"/>
    </location>
</feature>
<dbReference type="PANTHER" id="PTHR47704">
    <property type="entry name" value="POTASSIUM TRANSPORTER KIMA"/>
    <property type="match status" value="1"/>
</dbReference>
<feature type="transmembrane region" description="Helical" evidence="5">
    <location>
        <begin position="235"/>
        <end position="255"/>
    </location>
</feature>
<comment type="subcellular location">
    <subcellularLocation>
        <location evidence="1">Membrane</location>
        <topology evidence="1">Multi-pass membrane protein</topology>
    </subcellularLocation>
</comment>
<sequence>MPKSWTDDAPTPVVLQDHAHLKDSLAYTIKRRILGNPLNRHSLGHQRLKKRFALGILSSDCISSSAYGSEQILIALLPAFGLAAFSILMPMTAVILVILTIITLSYRNVINVYTKTGGAYIVSRDNFGPVVAQVAAVALMLDYIVTVAIQSSAGVAAIISTFPSLLSWKIPMILVVIAILTYGNLRGVKEAGKAFAMPTYFFIACMFIVFSMGLYRQFNGTLDVLATNHEGAVPLGQGHGLLTFAAIFILLRAFANGGSSLTGLEAISDGVALFQQPEHVNARRTLVTMSFLLGSLVLGVSWFAHKIHAMPYELGTPTVISQIAKTIVGDGAFGQVMFVMVQLATMLILFAGANTTYSAFPLLCNFVATDGYLPRQLTKRGHRLAFSNGILLLSGGGIFLVLFTAGSVEHLVAFYALGVFTGFTLAGFGMVRHAIRHKDGAWRFKIFVNGLSGTVSLAVVIIFAVVKFTEGAWLVLVTAPILVMTFLRLRRQYTREQDALTVKEHQKRATSISRHDVTVLVDSVDIATIGAVRYARSLNPRNITAVHFVIDDLRAEEIQAAWAASDALDDVTLELIDCPDRRLANSALDYAIRMTEKTDVELTLLLPRRSYSGFLGRLLHDQTAELIAAPISQLPRVVATIVPFDVDRIASASTIEIHTSHETKVAAPVVAPVVAKVSTPQNIEPVSHYAENVTLIGDIQWRKRAQVQGRVTSIRTAPRGAAPTLQVEIWDETGGVSLQFLGRRDIAGLEVGSQLRAEGMVGEEDGSLVILNPSYELLV</sequence>
<accession>A0A6J7I4N1</accession>
<protein>
    <submittedName>
        <fullName evidence="6">Unannotated protein</fullName>
    </submittedName>
</protein>
<feature type="transmembrane region" description="Helical" evidence="5">
    <location>
        <begin position="384"/>
        <end position="406"/>
    </location>
</feature>
<dbReference type="PANTHER" id="PTHR47704:SF1">
    <property type="entry name" value="POTASSIUM TRANSPORTER KIMA"/>
    <property type="match status" value="1"/>
</dbReference>
<dbReference type="InterPro" id="IPR002293">
    <property type="entry name" value="AA/rel_permease1"/>
</dbReference>
<evidence type="ECO:0000256" key="2">
    <source>
        <dbReference type="ARBA" id="ARBA00022692"/>
    </source>
</evidence>
<evidence type="ECO:0000256" key="4">
    <source>
        <dbReference type="ARBA" id="ARBA00023136"/>
    </source>
</evidence>
<proteinExistence type="predicted"/>
<gene>
    <name evidence="6" type="ORF">UFOPK3684_00670</name>
</gene>
<feature type="transmembrane region" description="Helical" evidence="5">
    <location>
        <begin position="194"/>
        <end position="215"/>
    </location>
</feature>
<feature type="transmembrane region" description="Helical" evidence="5">
    <location>
        <begin position="332"/>
        <end position="353"/>
    </location>
</feature>
<keyword evidence="2 5" id="KW-0812">Transmembrane</keyword>
<dbReference type="CDD" id="cd04488">
    <property type="entry name" value="RecG_wedge_OBF"/>
    <property type="match status" value="1"/>
</dbReference>
<evidence type="ECO:0000256" key="5">
    <source>
        <dbReference type="SAM" id="Phobius"/>
    </source>
</evidence>
<dbReference type="InterPro" id="IPR053153">
    <property type="entry name" value="APC_K+_Transporter"/>
</dbReference>
<name>A0A6J7I4N1_9ZZZZ</name>
<feature type="transmembrane region" description="Helical" evidence="5">
    <location>
        <begin position="73"/>
        <end position="106"/>
    </location>
</feature>
<evidence type="ECO:0000256" key="1">
    <source>
        <dbReference type="ARBA" id="ARBA00004141"/>
    </source>
</evidence>
<reference evidence="6" key="1">
    <citation type="submission" date="2020-05" db="EMBL/GenBank/DDBJ databases">
        <authorList>
            <person name="Chiriac C."/>
            <person name="Salcher M."/>
            <person name="Ghai R."/>
            <person name="Kavagutti S V."/>
        </authorList>
    </citation>
    <scope>NUCLEOTIDE SEQUENCE</scope>
</reference>